<keyword evidence="3" id="KW-0645">Protease</keyword>
<evidence type="ECO:0000256" key="3">
    <source>
        <dbReference type="ARBA" id="ARBA00022670"/>
    </source>
</evidence>
<protein>
    <recommendedName>
        <fullName evidence="2">ubiquitinyl hydrolase 1</fullName>
        <ecNumber evidence="2">3.4.19.12</ecNumber>
    </recommendedName>
</protein>
<evidence type="ECO:0000313" key="9">
    <source>
        <dbReference type="EMBL" id="OCK86197.1"/>
    </source>
</evidence>
<dbReference type="GO" id="GO:0070628">
    <property type="term" value="F:proteasome binding"/>
    <property type="evidence" value="ECO:0007669"/>
    <property type="project" value="TreeGrafter"/>
</dbReference>
<dbReference type="GO" id="GO:0004843">
    <property type="term" value="F:cysteine-type deubiquitinase activity"/>
    <property type="evidence" value="ECO:0007669"/>
    <property type="project" value="UniProtKB-EC"/>
</dbReference>
<dbReference type="InterPro" id="IPR044635">
    <property type="entry name" value="UBP14-like"/>
</dbReference>
<dbReference type="Gene3D" id="3.90.70.10">
    <property type="entry name" value="Cysteine proteinases"/>
    <property type="match status" value="2"/>
</dbReference>
<dbReference type="Pfam" id="PF13446">
    <property type="entry name" value="RPT"/>
    <property type="match status" value="3"/>
</dbReference>
<accession>A0A8E2ELH7</accession>
<comment type="catalytic activity">
    <reaction evidence="1">
        <text>Thiol-dependent hydrolysis of ester, thioester, amide, peptide and isopeptide bonds formed by the C-terminal Gly of ubiquitin (a 76-residue protein attached to proteins as an intracellular targeting signal).</text>
        <dbReference type="EC" id="3.4.19.12"/>
    </reaction>
</comment>
<dbReference type="InterPro" id="IPR038765">
    <property type="entry name" value="Papain-like_cys_pep_sf"/>
</dbReference>
<evidence type="ECO:0000313" key="10">
    <source>
        <dbReference type="Proteomes" id="UP000250266"/>
    </source>
</evidence>
<dbReference type="PROSITE" id="PS50235">
    <property type="entry name" value="USP_3"/>
    <property type="match status" value="1"/>
</dbReference>
<dbReference type="PANTHER" id="PTHR43982:SF6">
    <property type="entry name" value="UBIQUITIN CARBOXYL-TERMINAL HYDROLASE 2-RELATED"/>
    <property type="match status" value="1"/>
</dbReference>
<dbReference type="EC" id="3.4.19.12" evidence="2"/>
<dbReference type="InterPro" id="IPR001394">
    <property type="entry name" value="Peptidase_C19_UCH"/>
</dbReference>
<evidence type="ECO:0000256" key="6">
    <source>
        <dbReference type="ARBA" id="ARBA00022807"/>
    </source>
</evidence>
<dbReference type="PROSITE" id="PS00973">
    <property type="entry name" value="USP_2"/>
    <property type="match status" value="1"/>
</dbReference>
<evidence type="ECO:0000256" key="4">
    <source>
        <dbReference type="ARBA" id="ARBA00022786"/>
    </source>
</evidence>
<evidence type="ECO:0000256" key="1">
    <source>
        <dbReference type="ARBA" id="ARBA00000707"/>
    </source>
</evidence>
<evidence type="ECO:0000256" key="2">
    <source>
        <dbReference type="ARBA" id="ARBA00012759"/>
    </source>
</evidence>
<feature type="region of interest" description="Disordered" evidence="7">
    <location>
        <begin position="815"/>
        <end position="849"/>
    </location>
</feature>
<feature type="region of interest" description="Disordered" evidence="7">
    <location>
        <begin position="28"/>
        <end position="47"/>
    </location>
</feature>
<dbReference type="Proteomes" id="UP000250266">
    <property type="component" value="Unassembled WGS sequence"/>
</dbReference>
<dbReference type="InterPro" id="IPR028889">
    <property type="entry name" value="USP"/>
</dbReference>
<feature type="compositionally biased region" description="Basic and acidic residues" evidence="7">
    <location>
        <begin position="36"/>
        <end position="46"/>
    </location>
</feature>
<dbReference type="InterPro" id="IPR018200">
    <property type="entry name" value="USP_CS"/>
</dbReference>
<dbReference type="GO" id="GO:0043161">
    <property type="term" value="P:proteasome-mediated ubiquitin-dependent protein catabolic process"/>
    <property type="evidence" value="ECO:0007669"/>
    <property type="project" value="InterPro"/>
</dbReference>
<reference evidence="9 10" key="1">
    <citation type="journal article" date="2016" name="Nat. Commun.">
        <title>Ectomycorrhizal ecology is imprinted in the genome of the dominant symbiotic fungus Cenococcum geophilum.</title>
        <authorList>
            <consortium name="DOE Joint Genome Institute"/>
            <person name="Peter M."/>
            <person name="Kohler A."/>
            <person name="Ohm R.A."/>
            <person name="Kuo A."/>
            <person name="Krutzmann J."/>
            <person name="Morin E."/>
            <person name="Arend M."/>
            <person name="Barry K.W."/>
            <person name="Binder M."/>
            <person name="Choi C."/>
            <person name="Clum A."/>
            <person name="Copeland A."/>
            <person name="Grisel N."/>
            <person name="Haridas S."/>
            <person name="Kipfer T."/>
            <person name="LaButti K."/>
            <person name="Lindquist E."/>
            <person name="Lipzen A."/>
            <person name="Maire R."/>
            <person name="Meier B."/>
            <person name="Mihaltcheva S."/>
            <person name="Molinier V."/>
            <person name="Murat C."/>
            <person name="Poggeler S."/>
            <person name="Quandt C.A."/>
            <person name="Sperisen C."/>
            <person name="Tritt A."/>
            <person name="Tisserant E."/>
            <person name="Crous P.W."/>
            <person name="Henrissat B."/>
            <person name="Nehls U."/>
            <person name="Egli S."/>
            <person name="Spatafora J.W."/>
            <person name="Grigoriev I.V."/>
            <person name="Martin F.M."/>
        </authorList>
    </citation>
    <scope>NUCLEOTIDE SEQUENCE [LARGE SCALE GENOMIC DNA]</scope>
    <source>
        <strain evidence="9 10">CBS 459.81</strain>
    </source>
</reference>
<dbReference type="AlphaFoldDB" id="A0A8E2ELH7"/>
<dbReference type="EMBL" id="KV744808">
    <property type="protein sequence ID" value="OCK86197.1"/>
    <property type="molecule type" value="Genomic_DNA"/>
</dbReference>
<dbReference type="PANTHER" id="PTHR43982">
    <property type="entry name" value="UBIQUITIN CARBOXYL-TERMINAL HYDROLASE"/>
    <property type="match status" value="1"/>
</dbReference>
<dbReference type="GO" id="GO:0016579">
    <property type="term" value="P:protein deubiquitination"/>
    <property type="evidence" value="ECO:0007669"/>
    <property type="project" value="InterPro"/>
</dbReference>
<name>A0A8E2ELH7_9PEZI</name>
<gene>
    <name evidence="9" type="ORF">K432DRAFT_421233</name>
</gene>
<keyword evidence="5" id="KW-0378">Hydrolase</keyword>
<keyword evidence="6" id="KW-0788">Thiol protease</keyword>
<dbReference type="Pfam" id="PF00443">
    <property type="entry name" value="UCH"/>
    <property type="match status" value="1"/>
</dbReference>
<sequence>MSSRPGKTAPRLIQDILTYDPRYEERAGRNILTDPPPHHDPTKPPERALPIRNCRHSFMTKHDQSLLPVPGVFPDQKTVYKVASFCQNCRFHLDLVVDFSDYEIRNSPCPSKDYPLHHFIYQAEDVSEGNMLGNSNVPKTYRFQCSSTKCPAELRIRMRPPRLKDEHIRLMTDRILLRKRLESAKILDPGRTDHRMARPVDGYDFLSTYLKDSLNPTRGKSRVPLLNRKFLVTFGRDCDEMLRGLGFSREIENPGNGDEICWHLPKPPAPSDPLSSSDDSLRTVIQDVIEELSVLILSMPDSEKQGVRNMTYQPKPSQTEIERALGCLDYSKRSMTRAEVKSAKEEEDHPYYAGLGALGDFSDELLLFAYSRQVGTDVANSPYYFECLQDLAIGRKSSMLEEKVQMLASQGQTNRKEVAKAYSSLGMDHKHAELLSDEIIIGQFKSRLQDISPALEEDTRNMLRIIGQARQSQRILQEASNAIETYEQALSWLDLDPGQPDEFVQTMFTVKAADSPANRDIAVKAVEIIAESRNSARLRDFLRTGAMGAPEMDIEEAYRLLGIKNRSETIDFAVLESFLVVQKDAPYNDADQLQQAYDLLYKERGKESYDANVEKPRAPSHPLEIWPVGCENIGNTCYLNSVLQFLFTIRPLREMILNFDDFRQEPTPEALESKRVGRSTVSVEKVKTAQEFVFELRKLFQMMITAPSDKVRPDINLAFLALFNAANATTKGNAPGQPAPETNTIKGLGDINGMPLLGPMPNPFVDNKSVNEIGIDSTAKEQVDSVLSDAGSLGAAKLGEEGLGDWKEQQLLQEDSKTQKFEQDKPDPPSRPPPGPPPVPPRPKTTQQSNNNMHALEAVARQQDAAEVLQNIFDLLRCAMRPSATMDDGEQFDLINELFYSQITTARTIDGVTNLNTAVQDFILTSPGDRNRHLYTVLDDEFDLVEEDITTAQCKRHSTKYEFIDHLPPILMINVRRLIYDANAKGTRKIECHIAMPETLYLDRYLHHTNSLSAVELLERRMAQWDIKKRLRQLQRRKTELEDVELDKTELKISLADVVDGAADYVDELQKTEAEDSDLVNLDPLPIEPGLSEQMRLRAHHLRKDAELLSEPIRELEEESMSIFADLKDHPYLLQAVFIHRGTATGGHYWIYIHDFKNNIWRKYNDDVVTEVTDLADIFTQEEVYPATSTGMVYVRKDDVMKLTEAVKRNPAKPPPDDVEMKDAGSDVDVEEYANIEILNGVDLKMDAP</sequence>
<keyword evidence="4" id="KW-0833">Ubl conjugation pathway</keyword>
<evidence type="ECO:0000256" key="7">
    <source>
        <dbReference type="SAM" id="MobiDB-lite"/>
    </source>
</evidence>
<dbReference type="GO" id="GO:0061136">
    <property type="term" value="P:regulation of proteasomal protein catabolic process"/>
    <property type="evidence" value="ECO:0007669"/>
    <property type="project" value="TreeGrafter"/>
</dbReference>
<dbReference type="SUPFAM" id="SSF54001">
    <property type="entry name" value="Cysteine proteinases"/>
    <property type="match status" value="1"/>
</dbReference>
<dbReference type="InterPro" id="IPR025305">
    <property type="entry name" value="UCH_repeat_domain"/>
</dbReference>
<organism evidence="9 10">
    <name type="scientific">Lepidopterella palustris CBS 459.81</name>
    <dbReference type="NCBI Taxonomy" id="1314670"/>
    <lineage>
        <taxon>Eukaryota</taxon>
        <taxon>Fungi</taxon>
        <taxon>Dikarya</taxon>
        <taxon>Ascomycota</taxon>
        <taxon>Pezizomycotina</taxon>
        <taxon>Dothideomycetes</taxon>
        <taxon>Pleosporomycetidae</taxon>
        <taxon>Mytilinidiales</taxon>
        <taxon>Argynnaceae</taxon>
        <taxon>Lepidopterella</taxon>
    </lineage>
</organism>
<dbReference type="OrthoDB" id="2420415at2759"/>
<keyword evidence="10" id="KW-1185">Reference proteome</keyword>
<feature type="domain" description="USP" evidence="8">
    <location>
        <begin position="628"/>
        <end position="1197"/>
    </location>
</feature>
<evidence type="ECO:0000256" key="5">
    <source>
        <dbReference type="ARBA" id="ARBA00022801"/>
    </source>
</evidence>
<feature type="compositionally biased region" description="Pro residues" evidence="7">
    <location>
        <begin position="829"/>
        <end position="843"/>
    </location>
</feature>
<evidence type="ECO:0000259" key="8">
    <source>
        <dbReference type="PROSITE" id="PS50235"/>
    </source>
</evidence>
<proteinExistence type="predicted"/>
<feature type="compositionally biased region" description="Basic and acidic residues" evidence="7">
    <location>
        <begin position="815"/>
        <end position="828"/>
    </location>
</feature>